<name>A0A5Q3QLM2_9PSEU</name>
<dbReference type="EMBL" id="CP045929">
    <property type="protein sequence ID" value="QGK72319.1"/>
    <property type="molecule type" value="Genomic_DNA"/>
</dbReference>
<dbReference type="Proteomes" id="UP000371041">
    <property type="component" value="Chromosome"/>
</dbReference>
<dbReference type="KEGG" id="sace:GIY23_15425"/>
<evidence type="ECO:0000259" key="1">
    <source>
        <dbReference type="Pfam" id="PF09664"/>
    </source>
</evidence>
<keyword evidence="4" id="KW-1185">Reference proteome</keyword>
<dbReference type="NCBIfam" id="TIGR02679">
    <property type="entry name" value="TIGR02679 family protein"/>
    <property type="match status" value="1"/>
</dbReference>
<organism evidence="3 4">
    <name type="scientific">Allosaccharopolyspora coralli</name>
    <dbReference type="NCBI Taxonomy" id="2665642"/>
    <lineage>
        <taxon>Bacteria</taxon>
        <taxon>Bacillati</taxon>
        <taxon>Actinomycetota</taxon>
        <taxon>Actinomycetes</taxon>
        <taxon>Pseudonocardiales</taxon>
        <taxon>Pseudonocardiaceae</taxon>
        <taxon>Allosaccharopolyspora</taxon>
    </lineage>
</organism>
<proteinExistence type="predicted"/>
<evidence type="ECO:0000259" key="2">
    <source>
        <dbReference type="Pfam" id="PF11796"/>
    </source>
</evidence>
<accession>A0A5Q3QLM2</accession>
<feature type="domain" description="DUF2399" evidence="1">
    <location>
        <begin position="234"/>
        <end position="384"/>
    </location>
</feature>
<dbReference type="AlphaFoldDB" id="A0A5Q3QLM2"/>
<feature type="domain" description="Conserved hypothetical protein CHP02679 N terminus" evidence="2">
    <location>
        <begin position="8"/>
        <end position="212"/>
    </location>
</feature>
<dbReference type="Pfam" id="PF11796">
    <property type="entry name" value="DUF3323"/>
    <property type="match status" value="1"/>
</dbReference>
<dbReference type="InterPro" id="IPR024466">
    <property type="entry name" value="CHP02679_N"/>
</dbReference>
<dbReference type="InterPro" id="IPR024465">
    <property type="entry name" value="DUF2399"/>
</dbReference>
<evidence type="ECO:0000313" key="3">
    <source>
        <dbReference type="EMBL" id="QGK72319.1"/>
    </source>
</evidence>
<protein>
    <submittedName>
        <fullName evidence="3">TIGR02679 family protein</fullName>
    </submittedName>
</protein>
<gene>
    <name evidence="3" type="ORF">GIY23_15425</name>
</gene>
<dbReference type="InterPro" id="IPR013495">
    <property type="entry name" value="CHP02679"/>
</dbReference>
<reference evidence="4" key="1">
    <citation type="submission" date="2019-11" db="EMBL/GenBank/DDBJ databases">
        <title>The complete genome sequence of Saccharopolyspora sp. E2A.</title>
        <authorList>
            <person name="Zhang G."/>
        </authorList>
    </citation>
    <scope>NUCLEOTIDE SEQUENCE [LARGE SCALE GENOMIC DNA]</scope>
    <source>
        <strain evidence="4">E2A</strain>
    </source>
</reference>
<sequence length="393" mass="41945">MELGKPLTTSVTLSEANSAQREAVHRLLGRRPRAGTTLTVSLPAVDDVLRQSGACPDGLEVAVTTLTGPVTVRSEAAEREERGWREAFAPLRDAVHGRAELADWYDHLHSSGLVRRLTGTFEQAAPVLHNLAAVVRALPTSAEPLGHFAARITGSAHALDDNRPLSTLTLGAARAVAGLPDGSGAQWQREVWAAVGILRDELSSTVLTLGLPGDARTATGRALEALRGAGQPAVLTLRQLIHDTPEWTIEGQPVSICENPVVVAAAADRLGSMSAPLVCANGQPGAAVMHLLRQLATSAARLRYHGDFDWGGLRIGNVVFDRLPVIPWRFDSAAYEAAVTGHSSHQLGDKPVHPSWDDRLGARMQQVGLAVEEEHVVDDLIDDLSLSEQHTDP</sequence>
<dbReference type="Pfam" id="PF09664">
    <property type="entry name" value="DUF2399"/>
    <property type="match status" value="1"/>
</dbReference>
<evidence type="ECO:0000313" key="4">
    <source>
        <dbReference type="Proteomes" id="UP000371041"/>
    </source>
</evidence>